<dbReference type="Proteomes" id="UP000032545">
    <property type="component" value="Unassembled WGS sequence"/>
</dbReference>
<feature type="non-terminal residue" evidence="2">
    <location>
        <position position="1"/>
    </location>
</feature>
<dbReference type="PATRIC" id="fig|1502723.3.peg.1897"/>
<keyword evidence="1" id="KW-0472">Membrane</keyword>
<gene>
    <name evidence="2" type="ORF">FF36_02775</name>
</gene>
<keyword evidence="3" id="KW-1185">Reference proteome</keyword>
<reference evidence="2 3" key="2">
    <citation type="journal article" date="2016" name="Genome Announc.">
        <title>Permanent Draft Genome Sequences for Two Variants of Frankia sp. Strain CpI1, the First Frankia Strain Isolated from Root Nodules of Comptonia peregrina.</title>
        <authorList>
            <person name="Oshone R."/>
            <person name="Hurst S.G.IV."/>
            <person name="Abebe-Akele F."/>
            <person name="Simpson S."/>
            <person name="Morris K."/>
            <person name="Thomas W.K."/>
            <person name="Tisa L.S."/>
        </authorList>
    </citation>
    <scope>NUCLEOTIDE SEQUENCE [LARGE SCALE GENOMIC DNA]</scope>
    <source>
        <strain evidence="3">CpI1-S</strain>
    </source>
</reference>
<organism evidence="2 3">
    <name type="scientific">Frankia torreyi</name>
    <dbReference type="NCBI Taxonomy" id="1856"/>
    <lineage>
        <taxon>Bacteria</taxon>
        <taxon>Bacillati</taxon>
        <taxon>Actinomycetota</taxon>
        <taxon>Actinomycetes</taxon>
        <taxon>Frankiales</taxon>
        <taxon>Frankiaceae</taxon>
        <taxon>Frankia</taxon>
    </lineage>
</organism>
<accession>A0A0D8BHA6</accession>
<feature type="transmembrane region" description="Helical" evidence="1">
    <location>
        <begin position="20"/>
        <end position="38"/>
    </location>
</feature>
<keyword evidence="1" id="KW-1133">Transmembrane helix</keyword>
<evidence type="ECO:0000313" key="3">
    <source>
        <dbReference type="Proteomes" id="UP000032545"/>
    </source>
</evidence>
<evidence type="ECO:0000313" key="2">
    <source>
        <dbReference type="EMBL" id="KJE22797.1"/>
    </source>
</evidence>
<evidence type="ECO:0000256" key="1">
    <source>
        <dbReference type="SAM" id="Phobius"/>
    </source>
</evidence>
<comment type="caution">
    <text evidence="2">The sequence shown here is derived from an EMBL/GenBank/DDBJ whole genome shotgun (WGS) entry which is preliminary data.</text>
</comment>
<keyword evidence="1" id="KW-0812">Transmembrane</keyword>
<sequence>KGPLAVAPLFLRTNQRIDGLIHVICLALLVFTLIERAVRQAIAPAEKLPGLYAGRPARPTGRLILEALAPLRLVPTAAGQPAYIPRPGPLQQHLLDLLGIDPT</sequence>
<reference evidence="3" key="1">
    <citation type="submission" date="2015-02" db="EMBL/GenBank/DDBJ databases">
        <title>Draft Genome of Frankia sp. CpI1-S.</title>
        <authorList>
            <person name="Oshone R.T."/>
            <person name="Ngom M."/>
            <person name="Ghodhbane-Gtari F."/>
            <person name="Gtari M."/>
            <person name="Morris K."/>
            <person name="Thomas K."/>
            <person name="Sen A."/>
            <person name="Tisa L.S."/>
        </authorList>
    </citation>
    <scope>NUCLEOTIDE SEQUENCE [LARGE SCALE GENOMIC DNA]</scope>
    <source>
        <strain evidence="3">CpI1-S</strain>
    </source>
</reference>
<protein>
    <submittedName>
        <fullName evidence="2">Uncharacterized protein</fullName>
    </submittedName>
</protein>
<name>A0A0D8BHA6_9ACTN</name>
<dbReference type="EMBL" id="JYFN01000019">
    <property type="protein sequence ID" value="KJE22797.1"/>
    <property type="molecule type" value="Genomic_DNA"/>
</dbReference>
<proteinExistence type="predicted"/>
<dbReference type="AlphaFoldDB" id="A0A0D8BHA6"/>